<dbReference type="OrthoDB" id="3252683at2759"/>
<feature type="region of interest" description="Disordered" evidence="2">
    <location>
        <begin position="423"/>
        <end position="446"/>
    </location>
</feature>
<comment type="caution">
    <text evidence="4">The sequence shown here is derived from an EMBL/GenBank/DDBJ whole genome shotgun (WGS) entry which is preliminary data.</text>
</comment>
<dbReference type="GO" id="GO:0003676">
    <property type="term" value="F:nucleic acid binding"/>
    <property type="evidence" value="ECO:0007669"/>
    <property type="project" value="InterPro"/>
</dbReference>
<evidence type="ECO:0000256" key="1">
    <source>
        <dbReference type="SAM" id="Coils"/>
    </source>
</evidence>
<sequence>MPKVQSITSLSNLRQSPTIGARNVSAIVLAVQSFPTGPADVPIIRIQGSRSSIQSAINASTPIPLKLSTTTANISPILFPHTNIDNGQKTCWPPSVYYATLALADLRTLLKSRNGTLRSDVILRTRLDHLDRFLAIYITGKEWIKAADYTAAILGQGISCSRRLRAWGKDFIRDRSALPYHNHARSGRGSLLDNIDFVEELVAYIAGIGLYVSAQAITDFMKKPELIERYHILEPVALSTAREWMSKLNFAWRQTPKGTYLDGHERPDVVHYRQNVFLPALAQREPTIRAWDKDNLTHLVDPSSPSPTRHTVLWFHDQCIFYQNDRRKCRWVHVSEKPVPLPKGEGVSLMVSDFVSADYGWLCSPDGTESARVLFRPGANREGYFTNEDILRQVDNAIDILQNYYPNDNHIFIFDNATIHTKRPPGSLSARHMPKKTSKPDPKEPGKEVNWLVEIDATGELGRPVYGPDRKKLKKRVRMADGILPNGQPQPLYFEKGHPQAGLFKGMAVILTERGYPKEASLNAQCKDFKCPKDRIDCCIRRFLFNQPDFAAVKSTLETRCEERGSPALFLPKFHPELNPIEQCWCYAKLMYREFPLSPKEAVMHSYVVNVLNAISPRHVRHYRNGLDAVQAAWAGRKYHGHRTLPPGWKSDLRSSGIGYYKRTKDAGSQTPIRRLCDLPSTIIMNSDEMFNWPDADVVLCATHGKDSREFRVHKSFLSFSSPIFKDMFTIPQPPSTDSNQVDVVAVADPPQALELILRFIYPSRASPVVDDLTVLSEAMILADKYDIDVARARLRSLLAGFVDTEPLRVYAIAYRFGLKDVMKTASWHTTSIHFPSISDLPEEFKLIPATEYHRLILLHSRYREKVDSIARRTHFPWPLAHTEDSSPATEQEMKKMRKEVREMKKEKATVGKERFWDRIKESTMLNHESLVLALKADKAIAEAASEAQIQSYVSSILSEANALKLTV</sequence>
<dbReference type="CDD" id="cd18186">
    <property type="entry name" value="BTB_POZ_ZBTB_KLHL-like"/>
    <property type="match status" value="1"/>
</dbReference>
<evidence type="ECO:0000256" key="2">
    <source>
        <dbReference type="SAM" id="MobiDB-lite"/>
    </source>
</evidence>
<keyword evidence="1" id="KW-0175">Coiled coil</keyword>
<dbReference type="SUPFAM" id="SSF54695">
    <property type="entry name" value="POZ domain"/>
    <property type="match status" value="1"/>
</dbReference>
<evidence type="ECO:0000313" key="4">
    <source>
        <dbReference type="EMBL" id="KAF9789498.1"/>
    </source>
</evidence>
<dbReference type="PROSITE" id="PS50097">
    <property type="entry name" value="BTB"/>
    <property type="match status" value="1"/>
</dbReference>
<feature type="domain" description="BTB" evidence="3">
    <location>
        <begin position="696"/>
        <end position="765"/>
    </location>
</feature>
<dbReference type="PANTHER" id="PTHR35871">
    <property type="entry name" value="EXPRESSED PROTEIN"/>
    <property type="match status" value="1"/>
</dbReference>
<dbReference type="Gene3D" id="3.30.710.10">
    <property type="entry name" value="Potassium Channel Kv1.1, Chain A"/>
    <property type="match status" value="1"/>
</dbReference>
<dbReference type="AlphaFoldDB" id="A0A9P6HLB6"/>
<dbReference type="Pfam" id="PF00651">
    <property type="entry name" value="BTB"/>
    <property type="match status" value="1"/>
</dbReference>
<organism evidence="4 5">
    <name type="scientific">Thelephora terrestris</name>
    <dbReference type="NCBI Taxonomy" id="56493"/>
    <lineage>
        <taxon>Eukaryota</taxon>
        <taxon>Fungi</taxon>
        <taxon>Dikarya</taxon>
        <taxon>Basidiomycota</taxon>
        <taxon>Agaricomycotina</taxon>
        <taxon>Agaricomycetes</taxon>
        <taxon>Thelephorales</taxon>
        <taxon>Thelephoraceae</taxon>
        <taxon>Thelephora</taxon>
    </lineage>
</organism>
<gene>
    <name evidence="4" type="ORF">BJ322DRAFT_1216825</name>
</gene>
<dbReference type="EMBL" id="WIUZ02000003">
    <property type="protein sequence ID" value="KAF9789498.1"/>
    <property type="molecule type" value="Genomic_DNA"/>
</dbReference>
<accession>A0A9P6HLB6</accession>
<dbReference type="InterPro" id="IPR000210">
    <property type="entry name" value="BTB/POZ_dom"/>
</dbReference>
<dbReference type="InterPro" id="IPR036397">
    <property type="entry name" value="RNaseH_sf"/>
</dbReference>
<evidence type="ECO:0000313" key="5">
    <source>
        <dbReference type="Proteomes" id="UP000736335"/>
    </source>
</evidence>
<reference evidence="4" key="2">
    <citation type="submission" date="2020-11" db="EMBL/GenBank/DDBJ databases">
        <authorList>
            <consortium name="DOE Joint Genome Institute"/>
            <person name="Kuo A."/>
            <person name="Miyauchi S."/>
            <person name="Kiss E."/>
            <person name="Drula E."/>
            <person name="Kohler A."/>
            <person name="Sanchez-Garcia M."/>
            <person name="Andreopoulos B."/>
            <person name="Barry K.W."/>
            <person name="Bonito G."/>
            <person name="Buee M."/>
            <person name="Carver A."/>
            <person name="Chen C."/>
            <person name="Cichocki N."/>
            <person name="Clum A."/>
            <person name="Culley D."/>
            <person name="Crous P.W."/>
            <person name="Fauchery L."/>
            <person name="Girlanda M."/>
            <person name="Hayes R."/>
            <person name="Keri Z."/>
            <person name="Labutti K."/>
            <person name="Lipzen A."/>
            <person name="Lombard V."/>
            <person name="Magnuson J."/>
            <person name="Maillard F."/>
            <person name="Morin E."/>
            <person name="Murat C."/>
            <person name="Nolan M."/>
            <person name="Ohm R."/>
            <person name="Pangilinan J."/>
            <person name="Pereira M."/>
            <person name="Perotto S."/>
            <person name="Peter M."/>
            <person name="Riley R."/>
            <person name="Sitrit Y."/>
            <person name="Stielow B."/>
            <person name="Szollosi G."/>
            <person name="Zifcakova L."/>
            <person name="Stursova M."/>
            <person name="Spatafora J.W."/>
            <person name="Tedersoo L."/>
            <person name="Vaario L.-M."/>
            <person name="Yamada A."/>
            <person name="Yan M."/>
            <person name="Wang P."/>
            <person name="Xu J."/>
            <person name="Bruns T."/>
            <person name="Baldrian P."/>
            <person name="Vilgalys R."/>
            <person name="Henrissat B."/>
            <person name="Grigoriev I.V."/>
            <person name="Hibbett D."/>
            <person name="Nagy L.G."/>
            <person name="Martin F.M."/>
        </authorList>
    </citation>
    <scope>NUCLEOTIDE SEQUENCE</scope>
    <source>
        <strain evidence="4">UH-Tt-Lm1</strain>
    </source>
</reference>
<name>A0A9P6HLB6_9AGAM</name>
<dbReference type="PANTHER" id="PTHR35871:SF1">
    <property type="entry name" value="CXC1-LIKE CYSTEINE CLUSTER ASSOCIATED WITH KDZ TRANSPOSASES DOMAIN-CONTAINING PROTEIN"/>
    <property type="match status" value="1"/>
</dbReference>
<feature type="coiled-coil region" evidence="1">
    <location>
        <begin position="887"/>
        <end position="914"/>
    </location>
</feature>
<dbReference type="InterPro" id="IPR011333">
    <property type="entry name" value="SKP1/BTB/POZ_sf"/>
</dbReference>
<dbReference type="Proteomes" id="UP000736335">
    <property type="component" value="Unassembled WGS sequence"/>
</dbReference>
<reference evidence="4" key="1">
    <citation type="journal article" date="2020" name="Nat. Commun.">
        <title>Large-scale genome sequencing of mycorrhizal fungi provides insights into the early evolution of symbiotic traits.</title>
        <authorList>
            <person name="Miyauchi S."/>
            <person name="Kiss E."/>
            <person name="Kuo A."/>
            <person name="Drula E."/>
            <person name="Kohler A."/>
            <person name="Sanchez-Garcia M."/>
            <person name="Morin E."/>
            <person name="Andreopoulos B."/>
            <person name="Barry K.W."/>
            <person name="Bonito G."/>
            <person name="Buee M."/>
            <person name="Carver A."/>
            <person name="Chen C."/>
            <person name="Cichocki N."/>
            <person name="Clum A."/>
            <person name="Culley D."/>
            <person name="Crous P.W."/>
            <person name="Fauchery L."/>
            <person name="Girlanda M."/>
            <person name="Hayes R.D."/>
            <person name="Keri Z."/>
            <person name="LaButti K."/>
            <person name="Lipzen A."/>
            <person name="Lombard V."/>
            <person name="Magnuson J."/>
            <person name="Maillard F."/>
            <person name="Murat C."/>
            <person name="Nolan M."/>
            <person name="Ohm R.A."/>
            <person name="Pangilinan J."/>
            <person name="Pereira M.F."/>
            <person name="Perotto S."/>
            <person name="Peter M."/>
            <person name="Pfister S."/>
            <person name="Riley R."/>
            <person name="Sitrit Y."/>
            <person name="Stielow J.B."/>
            <person name="Szollosi G."/>
            <person name="Zifcakova L."/>
            <person name="Stursova M."/>
            <person name="Spatafora J.W."/>
            <person name="Tedersoo L."/>
            <person name="Vaario L.M."/>
            <person name="Yamada A."/>
            <person name="Yan M."/>
            <person name="Wang P."/>
            <person name="Xu J."/>
            <person name="Bruns T."/>
            <person name="Baldrian P."/>
            <person name="Vilgalys R."/>
            <person name="Dunand C."/>
            <person name="Henrissat B."/>
            <person name="Grigoriev I.V."/>
            <person name="Hibbett D."/>
            <person name="Nagy L.G."/>
            <person name="Martin F.M."/>
        </authorList>
    </citation>
    <scope>NUCLEOTIDE SEQUENCE</scope>
    <source>
        <strain evidence="4">UH-Tt-Lm1</strain>
    </source>
</reference>
<evidence type="ECO:0000259" key="3">
    <source>
        <dbReference type="PROSITE" id="PS50097"/>
    </source>
</evidence>
<dbReference type="SMART" id="SM00225">
    <property type="entry name" value="BTB"/>
    <property type="match status" value="1"/>
</dbReference>
<proteinExistence type="predicted"/>
<dbReference type="Gene3D" id="3.30.420.10">
    <property type="entry name" value="Ribonuclease H-like superfamily/Ribonuclease H"/>
    <property type="match status" value="1"/>
</dbReference>
<keyword evidence="5" id="KW-1185">Reference proteome</keyword>
<protein>
    <recommendedName>
        <fullName evidence="3">BTB domain-containing protein</fullName>
    </recommendedName>
</protein>